<evidence type="ECO:0000313" key="2">
    <source>
        <dbReference type="WBParaSite" id="SPAL_0000433500.1"/>
    </source>
</evidence>
<dbReference type="InterPro" id="IPR027417">
    <property type="entry name" value="P-loop_NTPase"/>
</dbReference>
<dbReference type="Gene3D" id="3.40.50.300">
    <property type="entry name" value="P-loop containing nucleotide triphosphate hydrolases"/>
    <property type="match status" value="1"/>
</dbReference>
<name>A0A0N5BEB2_STREA</name>
<accession>A0A0N5BEB2</accession>
<evidence type="ECO:0000313" key="1">
    <source>
        <dbReference type="Proteomes" id="UP000046392"/>
    </source>
</evidence>
<dbReference type="AlphaFoldDB" id="A0A0N5BEB2"/>
<sequence length="243" mass="28697">MCMPPKRINVKEYQLFPEDKFELSLNHYNDLNVNSRIIKRIFEMTNTCAPPVDMCKIYYCLKGENKHDIRISKKHDLNVFLQYFPFVLDSVIKQSNHGIQRNRPRVVFVCNSTEEALKVHSMVEQFVKGFNVRVVLSRDDRKMKFNTDNMKVPYTILVTTLHNLQHHLEHPLVYFSDCSHFIMVNLSSWKEENNYSILASLMITSGWDPKNKCSVIGISEMFGYASRDIFNYFSYKNYYDIGF</sequence>
<reference evidence="2" key="1">
    <citation type="submission" date="2017-02" db="UniProtKB">
        <authorList>
            <consortium name="WormBaseParasite"/>
        </authorList>
    </citation>
    <scope>IDENTIFICATION</scope>
</reference>
<dbReference type="SUPFAM" id="SSF52540">
    <property type="entry name" value="P-loop containing nucleoside triphosphate hydrolases"/>
    <property type="match status" value="1"/>
</dbReference>
<dbReference type="WBParaSite" id="SPAL_0000433500.1">
    <property type="protein sequence ID" value="SPAL_0000433500.1"/>
    <property type="gene ID" value="SPAL_0000433500"/>
</dbReference>
<keyword evidence="1" id="KW-1185">Reference proteome</keyword>
<organism evidence="1 2">
    <name type="scientific">Strongyloides papillosus</name>
    <name type="common">Intestinal threadworm</name>
    <dbReference type="NCBI Taxonomy" id="174720"/>
    <lineage>
        <taxon>Eukaryota</taxon>
        <taxon>Metazoa</taxon>
        <taxon>Ecdysozoa</taxon>
        <taxon>Nematoda</taxon>
        <taxon>Chromadorea</taxon>
        <taxon>Rhabditida</taxon>
        <taxon>Tylenchina</taxon>
        <taxon>Panagrolaimomorpha</taxon>
        <taxon>Strongyloidoidea</taxon>
        <taxon>Strongyloididae</taxon>
        <taxon>Strongyloides</taxon>
    </lineage>
</organism>
<protein>
    <submittedName>
        <fullName evidence="2">RNA helicase</fullName>
    </submittedName>
</protein>
<dbReference type="Proteomes" id="UP000046392">
    <property type="component" value="Unplaced"/>
</dbReference>
<proteinExistence type="predicted"/>